<name>A0A378TLW3_9MYCO</name>
<evidence type="ECO:0000313" key="4">
    <source>
        <dbReference type="Proteomes" id="UP000254978"/>
    </source>
</evidence>
<evidence type="ECO:0000256" key="1">
    <source>
        <dbReference type="SAM" id="MobiDB-lite"/>
    </source>
</evidence>
<evidence type="ECO:0000256" key="2">
    <source>
        <dbReference type="SAM" id="Phobius"/>
    </source>
</evidence>
<keyword evidence="2" id="KW-1133">Transmembrane helix</keyword>
<evidence type="ECO:0000313" key="3">
    <source>
        <dbReference type="EMBL" id="STZ61620.1"/>
    </source>
</evidence>
<dbReference type="RefSeq" id="WP_115280512.1">
    <property type="nucleotide sequence ID" value="NZ_AP022600.1"/>
</dbReference>
<dbReference type="EMBL" id="UGQT01000001">
    <property type="protein sequence ID" value="STZ61620.1"/>
    <property type="molecule type" value="Genomic_DNA"/>
</dbReference>
<proteinExistence type="predicted"/>
<dbReference type="OrthoDB" id="9891712at2"/>
<feature type="transmembrane region" description="Helical" evidence="2">
    <location>
        <begin position="6"/>
        <end position="26"/>
    </location>
</feature>
<keyword evidence="4" id="KW-1185">Reference proteome</keyword>
<dbReference type="Proteomes" id="UP000254978">
    <property type="component" value="Unassembled WGS sequence"/>
</dbReference>
<keyword evidence="2" id="KW-0812">Transmembrane</keyword>
<organism evidence="3 4">
    <name type="scientific">Mycolicibacterium tokaiense</name>
    <dbReference type="NCBI Taxonomy" id="39695"/>
    <lineage>
        <taxon>Bacteria</taxon>
        <taxon>Bacillati</taxon>
        <taxon>Actinomycetota</taxon>
        <taxon>Actinomycetes</taxon>
        <taxon>Mycobacteriales</taxon>
        <taxon>Mycobacteriaceae</taxon>
        <taxon>Mycolicibacterium</taxon>
    </lineage>
</organism>
<feature type="region of interest" description="Disordered" evidence="1">
    <location>
        <begin position="40"/>
        <end position="78"/>
    </location>
</feature>
<dbReference type="AlphaFoldDB" id="A0A378TLW3"/>
<feature type="compositionally biased region" description="Acidic residues" evidence="1">
    <location>
        <begin position="61"/>
        <end position="71"/>
    </location>
</feature>
<keyword evidence="2" id="KW-0472">Membrane</keyword>
<accession>A0A378TLW3</accession>
<gene>
    <name evidence="3" type="ORF">NCTC10821_05177</name>
</gene>
<reference evidence="3 4" key="1">
    <citation type="submission" date="2018-06" db="EMBL/GenBank/DDBJ databases">
        <authorList>
            <consortium name="Pathogen Informatics"/>
            <person name="Doyle S."/>
        </authorList>
    </citation>
    <scope>NUCLEOTIDE SEQUENCE [LARGE SCALE GENOMIC DNA]</scope>
    <source>
        <strain evidence="3 4">NCTC10821</strain>
    </source>
</reference>
<sequence>MWLTLAKWALLVFIAAGLTVFVVVYLRNVGKFKAQRLRSNPDLGPSTTWAVVPPTPLPEWAEWDDDEPEDDTAPRRER</sequence>
<protein>
    <submittedName>
        <fullName evidence="3">Uncharacterized protein</fullName>
    </submittedName>
</protein>